<feature type="region of interest" description="Disordered" evidence="1">
    <location>
        <begin position="145"/>
        <end position="170"/>
    </location>
</feature>
<evidence type="ECO:0000256" key="1">
    <source>
        <dbReference type="SAM" id="MobiDB-lite"/>
    </source>
</evidence>
<reference evidence="2 3" key="1">
    <citation type="submission" date="2017-09" db="EMBL/GenBank/DDBJ databases">
        <authorList>
            <person name="Ehlers B."/>
            <person name="Leendertz F.H."/>
        </authorList>
    </citation>
    <scope>NUCLEOTIDE SEQUENCE [LARGE SCALE GENOMIC DNA]</scope>
    <source>
        <strain evidence="2 3">USBA 140</strain>
    </source>
</reference>
<feature type="compositionally biased region" description="Low complexity" evidence="1">
    <location>
        <begin position="161"/>
        <end position="170"/>
    </location>
</feature>
<proteinExistence type="predicted"/>
<evidence type="ECO:0000313" key="2">
    <source>
        <dbReference type="EMBL" id="SOD89099.1"/>
    </source>
</evidence>
<protein>
    <submittedName>
        <fullName evidence="2">Uncharacterized protein</fullName>
    </submittedName>
</protein>
<dbReference type="AlphaFoldDB" id="A0A286G1P6"/>
<name>A0A286G1P6_9PROT</name>
<dbReference type="EMBL" id="OCNJ01000001">
    <property type="protein sequence ID" value="SOD89099.1"/>
    <property type="molecule type" value="Genomic_DNA"/>
</dbReference>
<organism evidence="2 3">
    <name type="scientific">Caenispirillum bisanense</name>
    <dbReference type="NCBI Taxonomy" id="414052"/>
    <lineage>
        <taxon>Bacteria</taxon>
        <taxon>Pseudomonadati</taxon>
        <taxon>Pseudomonadota</taxon>
        <taxon>Alphaproteobacteria</taxon>
        <taxon>Rhodospirillales</taxon>
        <taxon>Novispirillaceae</taxon>
        <taxon>Caenispirillum</taxon>
    </lineage>
</organism>
<accession>A0A286G1P6</accession>
<gene>
    <name evidence="2" type="ORF">SAMN05421508_101113</name>
</gene>
<keyword evidence="3" id="KW-1185">Reference proteome</keyword>
<dbReference type="Proteomes" id="UP000219621">
    <property type="component" value="Unassembled WGS sequence"/>
</dbReference>
<evidence type="ECO:0000313" key="3">
    <source>
        <dbReference type="Proteomes" id="UP000219621"/>
    </source>
</evidence>
<feature type="region of interest" description="Disordered" evidence="1">
    <location>
        <begin position="51"/>
        <end position="70"/>
    </location>
</feature>
<dbReference type="OrthoDB" id="290218at2"/>
<sequence>MLNPDATCGTCVYWAEQVLQCRNQPPTMDHGWPLSAEDDWCGCWEKKGFVDPPDDDDTPPLPGGPTGPVASRTRALATSFRDVLPGVAAEQINRVLEKVVELIPQIFMETDRPIALARADGRVQLSTSSVDISLVRSATVDVGGPARTAAGGQGRRRALRSRSAGTPEPS</sequence>
<dbReference type="RefSeq" id="WP_097277034.1">
    <property type="nucleotide sequence ID" value="NZ_OCNJ01000001.1"/>
</dbReference>